<dbReference type="EMBL" id="CYYR01000038">
    <property type="protein sequence ID" value="CUO51045.1"/>
    <property type="molecule type" value="Genomic_DNA"/>
</dbReference>
<protein>
    <submittedName>
        <fullName evidence="2">Uncharacterized protein</fullName>
    </submittedName>
</protein>
<evidence type="ECO:0000313" key="3">
    <source>
        <dbReference type="Proteomes" id="UP000095395"/>
    </source>
</evidence>
<sequence length="269" mass="30049">MKKPAILIGCLSFLLLASCGVEDTAKSNTETTEILSDRTAESEKKETTAIEQRNELEWEQLLDYDSDRQRNLSELQVNLNDDAEEIRMMGQTVLDYLKAGDVDSAVATVTDASWMSVMLPKLVIGQRNYRTDSAEIPERITVISDELGQQYTALECGTEDGKAIYLEITPAEIHSFVCEWQDEKLQGTFSSEILRMEDGAYRKYEGIISADGKVQGSMRVSSGTLDMSAGALQAWQMRNTDLQVYEGEIDGDSETAVNAEQFGVYTMWE</sequence>
<organism evidence="2 3">
    <name type="scientific">Roseburia inulinivorans</name>
    <dbReference type="NCBI Taxonomy" id="360807"/>
    <lineage>
        <taxon>Bacteria</taxon>
        <taxon>Bacillati</taxon>
        <taxon>Bacillota</taxon>
        <taxon>Clostridia</taxon>
        <taxon>Lachnospirales</taxon>
        <taxon>Lachnospiraceae</taxon>
        <taxon>Roseburia</taxon>
    </lineage>
</organism>
<name>A0A174FSG0_9FIRM</name>
<reference evidence="2 3" key="1">
    <citation type="submission" date="2015-09" db="EMBL/GenBank/DDBJ databases">
        <authorList>
            <consortium name="Pathogen Informatics"/>
        </authorList>
    </citation>
    <scope>NUCLEOTIDE SEQUENCE [LARGE SCALE GENOMIC DNA]</scope>
    <source>
        <strain evidence="2 3">2789STDY5608835</strain>
    </source>
</reference>
<feature type="signal peptide" evidence="1">
    <location>
        <begin position="1"/>
        <end position="17"/>
    </location>
</feature>
<proteinExistence type="predicted"/>
<dbReference type="RefSeq" id="WP_055303394.1">
    <property type="nucleotide sequence ID" value="NZ_CYYR01000038.1"/>
</dbReference>
<gene>
    <name evidence="2" type="ORF">ERS852392_03387</name>
</gene>
<evidence type="ECO:0000256" key="1">
    <source>
        <dbReference type="SAM" id="SignalP"/>
    </source>
</evidence>
<keyword evidence="1" id="KW-0732">Signal</keyword>
<evidence type="ECO:0000313" key="2">
    <source>
        <dbReference type="EMBL" id="CUO51045.1"/>
    </source>
</evidence>
<feature type="chain" id="PRO_5038740750" evidence="1">
    <location>
        <begin position="18"/>
        <end position="269"/>
    </location>
</feature>
<accession>A0A174FSG0</accession>
<dbReference type="AlphaFoldDB" id="A0A174FSG0"/>
<dbReference type="Proteomes" id="UP000095395">
    <property type="component" value="Unassembled WGS sequence"/>
</dbReference>
<dbReference type="PROSITE" id="PS51257">
    <property type="entry name" value="PROKAR_LIPOPROTEIN"/>
    <property type="match status" value="1"/>
</dbReference>